<comment type="caution">
    <text evidence="1">The sequence shown here is derived from an EMBL/GenBank/DDBJ whole genome shotgun (WGS) entry which is preliminary data.</text>
</comment>
<reference evidence="1 2" key="1">
    <citation type="submission" date="2018-08" db="EMBL/GenBank/DDBJ databases">
        <title>A genome reference for cultivated species of the human gut microbiota.</title>
        <authorList>
            <person name="Zou Y."/>
            <person name="Xue W."/>
            <person name="Luo G."/>
        </authorList>
    </citation>
    <scope>NUCLEOTIDE SEQUENCE [LARGE SCALE GENOMIC DNA]</scope>
    <source>
        <strain evidence="1 2">OM07-13</strain>
    </source>
</reference>
<dbReference type="Proteomes" id="UP000260758">
    <property type="component" value="Unassembled WGS sequence"/>
</dbReference>
<gene>
    <name evidence="1" type="ORF">DXB99_03490</name>
</gene>
<accession>A0A3E4YMX9</accession>
<sequence>MENNWIPVSSGLFPDDGEDVQVTFIGYHDQAPHCEGFAYREGGNWYWTVNDGNVKVEITAWKKNCEPYNETNMETIKVRYAIEKEIEVPKNLNEEMIKKIIQKKCTEENGIDTLWDTEDGLKKLGFPGLFDIIKK</sequence>
<evidence type="ECO:0000313" key="2">
    <source>
        <dbReference type="Proteomes" id="UP000260758"/>
    </source>
</evidence>
<evidence type="ECO:0000313" key="1">
    <source>
        <dbReference type="EMBL" id="RGM75604.1"/>
    </source>
</evidence>
<name>A0A3E4YMX9_9FIRM</name>
<organism evidence="1 2">
    <name type="scientific">Agathobacter rectalis</name>
    <dbReference type="NCBI Taxonomy" id="39491"/>
    <lineage>
        <taxon>Bacteria</taxon>
        <taxon>Bacillati</taxon>
        <taxon>Bacillota</taxon>
        <taxon>Clostridia</taxon>
        <taxon>Lachnospirales</taxon>
        <taxon>Lachnospiraceae</taxon>
        <taxon>Agathobacter</taxon>
    </lineage>
</organism>
<protein>
    <submittedName>
        <fullName evidence="1">Uncharacterized protein</fullName>
    </submittedName>
</protein>
<dbReference type="RefSeq" id="WP_117718360.1">
    <property type="nucleotide sequence ID" value="NZ_QSTP01000001.1"/>
</dbReference>
<dbReference type="EMBL" id="QSTP01000001">
    <property type="protein sequence ID" value="RGM75604.1"/>
    <property type="molecule type" value="Genomic_DNA"/>
</dbReference>
<dbReference type="AlphaFoldDB" id="A0A3E4YMX9"/>
<proteinExistence type="predicted"/>